<dbReference type="EMBL" id="CP106793">
    <property type="protein sequence ID" value="UXY21702.1"/>
    <property type="molecule type" value="Genomic_DNA"/>
</dbReference>
<feature type="region of interest" description="Disordered" evidence="1">
    <location>
        <begin position="63"/>
        <end position="85"/>
    </location>
</feature>
<feature type="region of interest" description="Disordered" evidence="1">
    <location>
        <begin position="209"/>
        <end position="238"/>
    </location>
</feature>
<dbReference type="RefSeq" id="WP_263231803.1">
    <property type="nucleotide sequence ID" value="NZ_CP106793.1"/>
</dbReference>
<evidence type="ECO:0000313" key="4">
    <source>
        <dbReference type="Proteomes" id="UP001061298"/>
    </source>
</evidence>
<dbReference type="Proteomes" id="UP001061298">
    <property type="component" value="Chromosome"/>
</dbReference>
<keyword evidence="2" id="KW-0472">Membrane</keyword>
<organism evidence="3 4">
    <name type="scientific">Streptomyces cynarae</name>
    <dbReference type="NCBI Taxonomy" id="2981134"/>
    <lineage>
        <taxon>Bacteria</taxon>
        <taxon>Bacillati</taxon>
        <taxon>Actinomycetota</taxon>
        <taxon>Actinomycetes</taxon>
        <taxon>Kitasatosporales</taxon>
        <taxon>Streptomycetaceae</taxon>
        <taxon>Streptomyces</taxon>
    </lineage>
</organism>
<gene>
    <name evidence="3" type="ORF">N8I84_25635</name>
</gene>
<accession>A0ABY6E4V4</accession>
<keyword evidence="2" id="KW-1133">Transmembrane helix</keyword>
<evidence type="ECO:0000313" key="3">
    <source>
        <dbReference type="EMBL" id="UXY21702.1"/>
    </source>
</evidence>
<feature type="compositionally biased region" description="Basic and acidic residues" evidence="1">
    <location>
        <begin position="226"/>
        <end position="238"/>
    </location>
</feature>
<feature type="compositionally biased region" description="Low complexity" evidence="1">
    <location>
        <begin position="139"/>
        <end position="154"/>
    </location>
</feature>
<evidence type="ECO:0000256" key="2">
    <source>
        <dbReference type="SAM" id="Phobius"/>
    </source>
</evidence>
<reference evidence="3" key="1">
    <citation type="submission" date="2022-10" db="EMBL/GenBank/DDBJ databases">
        <authorList>
            <person name="Mo P."/>
        </authorList>
    </citation>
    <scope>NUCLEOTIDE SEQUENCE</scope>
    <source>
        <strain evidence="3">HUAS 13-4</strain>
    </source>
</reference>
<keyword evidence="4" id="KW-1185">Reference proteome</keyword>
<sequence>MGDRHSDGGAFARRRAGADGPVTQADSAAGLTDMEAALGHALRADALDATAERRAVAAFRAARDAGVHKEARTRRRDDWRARRSPAGRWAKATVALFVATFAVGGVAIAAIGSPDSAGSPRDTPGQRHPSPTAAQPSRTAPEAAEPTMPATSAPQDRPPTAKDVQAHCRAYASVKGRGKALDSTDWRRFLAAAGGEDDVAAYCADQLSQARTGDAGKPSGEPNGRSADKKPGQSDRSG</sequence>
<feature type="region of interest" description="Disordered" evidence="1">
    <location>
        <begin position="1"/>
        <end position="26"/>
    </location>
</feature>
<feature type="region of interest" description="Disordered" evidence="1">
    <location>
        <begin position="113"/>
        <end position="164"/>
    </location>
</feature>
<proteinExistence type="predicted"/>
<evidence type="ECO:0000256" key="1">
    <source>
        <dbReference type="SAM" id="MobiDB-lite"/>
    </source>
</evidence>
<feature type="transmembrane region" description="Helical" evidence="2">
    <location>
        <begin position="89"/>
        <end position="111"/>
    </location>
</feature>
<protein>
    <submittedName>
        <fullName evidence="3">Uncharacterized protein</fullName>
    </submittedName>
</protein>
<name>A0ABY6E4V4_9ACTN</name>
<keyword evidence="2" id="KW-0812">Transmembrane</keyword>
<feature type="compositionally biased region" description="Basic and acidic residues" evidence="1">
    <location>
        <begin position="63"/>
        <end position="81"/>
    </location>
</feature>